<dbReference type="Gene3D" id="3.40.50.1000">
    <property type="entry name" value="HAD superfamily/HAD-like"/>
    <property type="match status" value="1"/>
</dbReference>
<accession>A0ABP0ZP94</accession>
<dbReference type="EMBL" id="OZ022407">
    <property type="protein sequence ID" value="CAK9437886.1"/>
    <property type="molecule type" value="Genomic_DNA"/>
</dbReference>
<keyword evidence="3" id="KW-1185">Reference proteome</keyword>
<evidence type="ECO:0000313" key="2">
    <source>
        <dbReference type="EMBL" id="CAK9437886.1"/>
    </source>
</evidence>
<reference evidence="2 3" key="1">
    <citation type="submission" date="2024-03" db="EMBL/GenBank/DDBJ databases">
        <authorList>
            <person name="Brejova B."/>
        </authorList>
    </citation>
    <scope>NUCLEOTIDE SEQUENCE [LARGE SCALE GENOMIC DNA]</scope>
    <source>
        <strain evidence="2 3">CBS 14171</strain>
    </source>
</reference>
<dbReference type="PANTHER" id="PTHR17901">
    <property type="entry name" value="MAGNESIUM-DEPENDENT PHOSPHATASE 1 MDP1"/>
    <property type="match status" value="1"/>
</dbReference>
<gene>
    <name evidence="2" type="ORF">LODBEIA_P22640</name>
</gene>
<feature type="region of interest" description="Disordered" evidence="1">
    <location>
        <begin position="1"/>
        <end position="23"/>
    </location>
</feature>
<dbReference type="SUPFAM" id="SSF56784">
    <property type="entry name" value="HAD-like"/>
    <property type="match status" value="1"/>
</dbReference>
<dbReference type="PANTHER" id="PTHR17901:SF14">
    <property type="entry name" value="MAGNESIUM-DEPENDENT PHOSPHATASE 1"/>
    <property type="match status" value="1"/>
</dbReference>
<dbReference type="NCBIfam" id="TIGR01685">
    <property type="entry name" value="MDP-1"/>
    <property type="match status" value="1"/>
</dbReference>
<dbReference type="GeneID" id="92207460"/>
<sequence>MTLTPPSSSSSSSSSTRDKKDKSTANRYPKAVVFDLDYTLWPCWCDTHIQTPLKSVSKTEIVDNYGTYLSLYPHVESIVQELAANNVRIVGASRTATPQVAKKLLTMLHIGNKPAISYFDSLQWGQGSKTKHIKLAANQLGMANDLQSGEFILFDDETRNRDVNKVNCHFVHVPDESKGLTREIFEKGLKQWASATPSTL</sequence>
<evidence type="ECO:0008006" key="4">
    <source>
        <dbReference type="Google" id="ProtNLM"/>
    </source>
</evidence>
<dbReference type="Proteomes" id="UP001497383">
    <property type="component" value="Chromosome 3"/>
</dbReference>
<organism evidence="2 3">
    <name type="scientific">Lodderomyces beijingensis</name>
    <dbReference type="NCBI Taxonomy" id="1775926"/>
    <lineage>
        <taxon>Eukaryota</taxon>
        <taxon>Fungi</taxon>
        <taxon>Dikarya</taxon>
        <taxon>Ascomycota</taxon>
        <taxon>Saccharomycotina</taxon>
        <taxon>Pichiomycetes</taxon>
        <taxon>Debaryomycetaceae</taxon>
        <taxon>Candida/Lodderomyces clade</taxon>
        <taxon>Lodderomyces</taxon>
    </lineage>
</organism>
<dbReference type="SFLD" id="SFLDG01129">
    <property type="entry name" value="C1.5:_HAD__Beta-PGM__Phosphata"/>
    <property type="match status" value="1"/>
</dbReference>
<dbReference type="InterPro" id="IPR010036">
    <property type="entry name" value="MDP_1_eu_arc"/>
</dbReference>
<dbReference type="SFLD" id="SFLDS00003">
    <property type="entry name" value="Haloacid_Dehalogenase"/>
    <property type="match status" value="1"/>
</dbReference>
<proteinExistence type="predicted"/>
<dbReference type="InterPro" id="IPR010033">
    <property type="entry name" value="HAD_SF_ppase_IIIC"/>
</dbReference>
<evidence type="ECO:0000313" key="3">
    <source>
        <dbReference type="Proteomes" id="UP001497383"/>
    </source>
</evidence>
<evidence type="ECO:0000256" key="1">
    <source>
        <dbReference type="SAM" id="MobiDB-lite"/>
    </source>
</evidence>
<dbReference type="InterPro" id="IPR023214">
    <property type="entry name" value="HAD_sf"/>
</dbReference>
<dbReference type="Pfam" id="PF12689">
    <property type="entry name" value="Acid_PPase"/>
    <property type="match status" value="1"/>
</dbReference>
<protein>
    <recommendedName>
        <fullName evidence="4">Magnesium-dependent phosphatase-1</fullName>
    </recommendedName>
</protein>
<dbReference type="SFLD" id="SFLDG01131">
    <property type="entry name" value="C1.5.2:_MDP_Like"/>
    <property type="match status" value="1"/>
</dbReference>
<name>A0ABP0ZP94_9ASCO</name>
<dbReference type="RefSeq" id="XP_066829202.1">
    <property type="nucleotide sequence ID" value="XM_066972244.1"/>
</dbReference>
<dbReference type="InterPro" id="IPR036412">
    <property type="entry name" value="HAD-like_sf"/>
</dbReference>
<dbReference type="NCBIfam" id="TIGR01681">
    <property type="entry name" value="HAD-SF-IIIC"/>
    <property type="match status" value="1"/>
</dbReference>